<dbReference type="AlphaFoldDB" id="A0AAE1YIF8"/>
<gene>
    <name evidence="2" type="ORF">Salat_0832100</name>
</gene>
<organism evidence="2 3">
    <name type="scientific">Sesamum alatum</name>
    <dbReference type="NCBI Taxonomy" id="300844"/>
    <lineage>
        <taxon>Eukaryota</taxon>
        <taxon>Viridiplantae</taxon>
        <taxon>Streptophyta</taxon>
        <taxon>Embryophyta</taxon>
        <taxon>Tracheophyta</taxon>
        <taxon>Spermatophyta</taxon>
        <taxon>Magnoliopsida</taxon>
        <taxon>eudicotyledons</taxon>
        <taxon>Gunneridae</taxon>
        <taxon>Pentapetalae</taxon>
        <taxon>asterids</taxon>
        <taxon>lamiids</taxon>
        <taxon>Lamiales</taxon>
        <taxon>Pedaliaceae</taxon>
        <taxon>Sesamum</taxon>
    </lineage>
</organism>
<name>A0AAE1YIF8_9LAMI</name>
<reference evidence="2" key="1">
    <citation type="submission" date="2020-06" db="EMBL/GenBank/DDBJ databases">
        <authorList>
            <person name="Li T."/>
            <person name="Hu X."/>
            <person name="Zhang T."/>
            <person name="Song X."/>
            <person name="Zhang H."/>
            <person name="Dai N."/>
            <person name="Sheng W."/>
            <person name="Hou X."/>
            <person name="Wei L."/>
        </authorList>
    </citation>
    <scope>NUCLEOTIDE SEQUENCE</scope>
    <source>
        <strain evidence="2">3651</strain>
        <tissue evidence="2">Leaf</tissue>
    </source>
</reference>
<dbReference type="InterPro" id="IPR004312">
    <property type="entry name" value="ATHILA_Orf1_C"/>
</dbReference>
<proteinExistence type="predicted"/>
<evidence type="ECO:0000313" key="3">
    <source>
        <dbReference type="Proteomes" id="UP001293254"/>
    </source>
</evidence>
<evidence type="ECO:0000313" key="2">
    <source>
        <dbReference type="EMBL" id="KAK4430704.1"/>
    </source>
</evidence>
<evidence type="ECO:0000259" key="1">
    <source>
        <dbReference type="Pfam" id="PF03078"/>
    </source>
</evidence>
<comment type="caution">
    <text evidence="2">The sequence shown here is derived from an EMBL/GenBank/DDBJ whole genome shotgun (WGS) entry which is preliminary data.</text>
</comment>
<sequence length="160" mass="18044">MALNTVLANRNRSCRTWTSTIVKGMKASALVLLPIPVTLIMRHIEGRMTLAQFNAIFGLPVWGERREPPAFRPDEFWYDLTRQASYDATRSKSSAIINPCYRYLHRVLAHTLFGRGDSEGVVPKYLGDSLPPSPCMPVFLYRVRKKPKDGIGLTSPLVKP</sequence>
<dbReference type="EMBL" id="JACGWO010000003">
    <property type="protein sequence ID" value="KAK4430704.1"/>
    <property type="molecule type" value="Genomic_DNA"/>
</dbReference>
<keyword evidence="3" id="KW-1185">Reference proteome</keyword>
<reference evidence="2" key="2">
    <citation type="journal article" date="2024" name="Plant">
        <title>Genomic evolution and insights into agronomic trait innovations of Sesamum species.</title>
        <authorList>
            <person name="Miao H."/>
            <person name="Wang L."/>
            <person name="Qu L."/>
            <person name="Liu H."/>
            <person name="Sun Y."/>
            <person name="Le M."/>
            <person name="Wang Q."/>
            <person name="Wei S."/>
            <person name="Zheng Y."/>
            <person name="Lin W."/>
            <person name="Duan Y."/>
            <person name="Cao H."/>
            <person name="Xiong S."/>
            <person name="Wang X."/>
            <person name="Wei L."/>
            <person name="Li C."/>
            <person name="Ma Q."/>
            <person name="Ju M."/>
            <person name="Zhao R."/>
            <person name="Li G."/>
            <person name="Mu C."/>
            <person name="Tian Q."/>
            <person name="Mei H."/>
            <person name="Zhang T."/>
            <person name="Gao T."/>
            <person name="Zhang H."/>
        </authorList>
    </citation>
    <scope>NUCLEOTIDE SEQUENCE</scope>
    <source>
        <strain evidence="2">3651</strain>
    </source>
</reference>
<feature type="domain" description="Arabidopsis retrotransposon Orf1 C-terminal" evidence="1">
    <location>
        <begin position="41"/>
        <end position="118"/>
    </location>
</feature>
<protein>
    <recommendedName>
        <fullName evidence="1">Arabidopsis retrotransposon Orf1 C-terminal domain-containing protein</fullName>
    </recommendedName>
</protein>
<dbReference type="Pfam" id="PF03078">
    <property type="entry name" value="ATHILA"/>
    <property type="match status" value="1"/>
</dbReference>
<dbReference type="Proteomes" id="UP001293254">
    <property type="component" value="Unassembled WGS sequence"/>
</dbReference>
<accession>A0AAE1YIF8</accession>